<keyword evidence="1 3" id="KW-0853">WD repeat</keyword>
<proteinExistence type="predicted"/>
<dbReference type="Gene3D" id="2.130.10.10">
    <property type="entry name" value="YVTN repeat-like/Quinoprotein amine dehydrogenase"/>
    <property type="match status" value="2"/>
</dbReference>
<dbReference type="InterPro" id="IPR015943">
    <property type="entry name" value="WD40/YVTN_repeat-like_dom_sf"/>
</dbReference>
<dbReference type="CDD" id="cd00200">
    <property type="entry name" value="WD40"/>
    <property type="match status" value="1"/>
</dbReference>
<dbReference type="PANTHER" id="PTHR19878:SF8">
    <property type="entry name" value="AUTOPHAGY-RELATED 16, ISOFORM F"/>
    <property type="match status" value="1"/>
</dbReference>
<keyword evidence="4" id="KW-0175">Coiled coil</keyword>
<dbReference type="PANTHER" id="PTHR19878">
    <property type="entry name" value="AUTOPHAGY PROTEIN 16-LIKE"/>
    <property type="match status" value="1"/>
</dbReference>
<evidence type="ECO:0000256" key="2">
    <source>
        <dbReference type="ARBA" id="ARBA00022737"/>
    </source>
</evidence>
<dbReference type="SMART" id="SM00320">
    <property type="entry name" value="WD40"/>
    <property type="match status" value="6"/>
</dbReference>
<dbReference type="Proteomes" id="UP000030693">
    <property type="component" value="Unassembled WGS sequence"/>
</dbReference>
<sequence length="494" mass="55409">MSDTFNPSSIREALKLRNEIQCDPFLYAMKSAELSLSSSSKSNQDKHARHSYELVDALLRVRDLEISLEAVREESRLQLAENEKLKNDYHDINMALSKTRAQINMLTEDLTSERLENQRRVTREQLFEKSHRELSQKWLAACNELAAVRSASTNYVSEEERRAFKTDGAISEPKPPLMSLQLLDTELSRALSTVPTHYSKSVPAHRHEINCIQFSHNGHRFATGSTDNTVSLFTESASPVRVMQSSRSFITDVNFSKDDEFVIASSTDMIARIWRADTGRIFHQLTRHSGTVCAAKFSMDSQRAVTASADRSIRVWDMQTGYSQVVILAYSMVNDVVLMDDSATTLLSAQSDHSFSFWDTRSHRHVNTILNVHTQNISGLYISPDYQYVLSASRDNTLKLIDVRKLASVATFKAPDYRSTSSYTRPILSPDGSKAAAPSASGKVFVWDVLNSNEPCNILSMPDSSDPLFSNGWSPLGSQIIAGSKSGRLHIWHA</sequence>
<reference evidence="5" key="1">
    <citation type="submission" date="2013-04" db="EMBL/GenBank/DDBJ databases">
        <title>The Genome Sequence of Fonticula alba ATCC 38817.</title>
        <authorList>
            <consortium name="The Broad Institute Genomics Platform"/>
            <person name="Russ C."/>
            <person name="Cuomo C."/>
            <person name="Burger G."/>
            <person name="Gray M.W."/>
            <person name="Holland P.W.H."/>
            <person name="King N."/>
            <person name="Lang F.B.F."/>
            <person name="Roger A.J."/>
            <person name="Ruiz-Trillo I."/>
            <person name="Brown M."/>
            <person name="Walker B."/>
            <person name="Young S."/>
            <person name="Zeng Q."/>
            <person name="Gargeya S."/>
            <person name="Fitzgerald M."/>
            <person name="Haas B."/>
            <person name="Abouelleil A."/>
            <person name="Allen A.W."/>
            <person name="Alvarado L."/>
            <person name="Arachchi H.M."/>
            <person name="Berlin A.M."/>
            <person name="Chapman S.B."/>
            <person name="Gainer-Dewar J."/>
            <person name="Goldberg J."/>
            <person name="Griggs A."/>
            <person name="Gujja S."/>
            <person name="Hansen M."/>
            <person name="Howarth C."/>
            <person name="Imamovic A."/>
            <person name="Ireland A."/>
            <person name="Larimer J."/>
            <person name="McCowan C."/>
            <person name="Murphy C."/>
            <person name="Pearson M."/>
            <person name="Poon T.W."/>
            <person name="Priest M."/>
            <person name="Roberts A."/>
            <person name="Saif S."/>
            <person name="Shea T."/>
            <person name="Sisk P."/>
            <person name="Sykes S."/>
            <person name="Wortman J."/>
            <person name="Nusbaum C."/>
            <person name="Birren B."/>
        </authorList>
    </citation>
    <scope>NUCLEOTIDE SEQUENCE [LARGE SCALE GENOMIC DNA]</scope>
    <source>
        <strain evidence="5">ATCC 38817</strain>
    </source>
</reference>
<dbReference type="eggNOG" id="KOG0288">
    <property type="taxonomic scope" value="Eukaryota"/>
</dbReference>
<dbReference type="PROSITE" id="PS00678">
    <property type="entry name" value="WD_REPEATS_1"/>
    <property type="match status" value="1"/>
</dbReference>
<keyword evidence="6" id="KW-1185">Reference proteome</keyword>
<organism evidence="5">
    <name type="scientific">Fonticula alba</name>
    <name type="common">Slime mold</name>
    <dbReference type="NCBI Taxonomy" id="691883"/>
    <lineage>
        <taxon>Eukaryota</taxon>
        <taxon>Rotosphaerida</taxon>
        <taxon>Fonticulaceae</taxon>
        <taxon>Fonticula</taxon>
    </lineage>
</organism>
<feature type="repeat" description="WD" evidence="3">
    <location>
        <begin position="243"/>
        <end position="284"/>
    </location>
</feature>
<dbReference type="STRING" id="691883.A0A058Z747"/>
<feature type="repeat" description="WD" evidence="3">
    <location>
        <begin position="461"/>
        <end position="494"/>
    </location>
</feature>
<dbReference type="InterPro" id="IPR019775">
    <property type="entry name" value="WD40_repeat_CS"/>
</dbReference>
<accession>A0A058Z747</accession>
<dbReference type="InterPro" id="IPR045160">
    <property type="entry name" value="ATG16"/>
</dbReference>
<evidence type="ECO:0000256" key="1">
    <source>
        <dbReference type="ARBA" id="ARBA00022574"/>
    </source>
</evidence>
<dbReference type="PROSITE" id="PS50082">
    <property type="entry name" value="WD_REPEATS_2"/>
    <property type="match status" value="5"/>
</dbReference>
<dbReference type="EMBL" id="KB932205">
    <property type="protein sequence ID" value="KCV70109.1"/>
    <property type="molecule type" value="Genomic_DNA"/>
</dbReference>
<dbReference type="OMA" id="WGRPCIS"/>
<dbReference type="PROSITE" id="PS50294">
    <property type="entry name" value="WD_REPEATS_REGION"/>
    <property type="match status" value="3"/>
</dbReference>
<dbReference type="GO" id="GO:0000045">
    <property type="term" value="P:autophagosome assembly"/>
    <property type="evidence" value="ECO:0007669"/>
    <property type="project" value="InterPro"/>
</dbReference>
<dbReference type="Pfam" id="PF00400">
    <property type="entry name" value="WD40"/>
    <property type="match status" value="4"/>
</dbReference>
<keyword evidence="2" id="KW-0677">Repeat</keyword>
<feature type="repeat" description="WD" evidence="3">
    <location>
        <begin position="202"/>
        <end position="233"/>
    </location>
</feature>
<protein>
    <submittedName>
        <fullName evidence="5">Uncharacterized protein</fullName>
    </submittedName>
</protein>
<feature type="repeat" description="WD" evidence="3">
    <location>
        <begin position="285"/>
        <end position="326"/>
    </location>
</feature>
<name>A0A058Z747_FONAL</name>
<dbReference type="InterPro" id="IPR001680">
    <property type="entry name" value="WD40_rpt"/>
</dbReference>
<gene>
    <name evidence="5" type="ORF">H696_03571</name>
</gene>
<dbReference type="OrthoDB" id="538223at2759"/>
<feature type="repeat" description="WD" evidence="3">
    <location>
        <begin position="370"/>
        <end position="411"/>
    </location>
</feature>
<feature type="coiled-coil region" evidence="4">
    <location>
        <begin position="54"/>
        <end position="102"/>
    </location>
</feature>
<evidence type="ECO:0000313" key="5">
    <source>
        <dbReference type="EMBL" id="KCV70109.1"/>
    </source>
</evidence>
<evidence type="ECO:0000256" key="3">
    <source>
        <dbReference type="PROSITE-ProRule" id="PRU00221"/>
    </source>
</evidence>
<dbReference type="GeneID" id="20528296"/>
<dbReference type="RefSeq" id="XP_009495715.1">
    <property type="nucleotide sequence ID" value="XM_009497440.1"/>
</dbReference>
<evidence type="ECO:0000256" key="4">
    <source>
        <dbReference type="SAM" id="Coils"/>
    </source>
</evidence>
<dbReference type="InterPro" id="IPR036322">
    <property type="entry name" value="WD40_repeat_dom_sf"/>
</dbReference>
<dbReference type="SUPFAM" id="SSF50978">
    <property type="entry name" value="WD40 repeat-like"/>
    <property type="match status" value="1"/>
</dbReference>
<evidence type="ECO:0000313" key="6">
    <source>
        <dbReference type="Proteomes" id="UP000030693"/>
    </source>
</evidence>
<dbReference type="AlphaFoldDB" id="A0A058Z747"/>